<feature type="domain" description="4'-phosphopantetheinyl transferase" evidence="3">
    <location>
        <begin position="118"/>
        <end position="182"/>
    </location>
</feature>
<keyword evidence="6" id="KW-1185">Reference proteome</keyword>
<dbReference type="InterPro" id="IPR055066">
    <property type="entry name" value="AASDHPPT_N"/>
</dbReference>
<sequence length="242" mass="27725">MLLNAQLISAKDCSLQDNCIDIWEFPLDELPPLASSFLNETELTRANRYYFDQHRRRFTVARASLRLILGLYIKQEARQLTFSYNDHGKPKLDNLPTLEFNLSHSGELALLAVGQNQPLGIDLEFFSERPYDGIAKNLFSPQELALFLPLPSWQKPQVFFHIWAQKEAFIKASGLGLAYPTALFTVPLYSPAHALVNDSVHHRDWLLESFMPKVGCNAALCHHPEIQTIRYIRVDKAKELFN</sequence>
<dbReference type="GO" id="GO:0005829">
    <property type="term" value="C:cytosol"/>
    <property type="evidence" value="ECO:0007669"/>
    <property type="project" value="TreeGrafter"/>
</dbReference>
<keyword evidence="2 5" id="KW-0808">Transferase</keyword>
<dbReference type="EMBL" id="CCSB01000004">
    <property type="protein sequence ID" value="CDZ78829.1"/>
    <property type="molecule type" value="Genomic_DNA"/>
</dbReference>
<dbReference type="GO" id="GO:0019878">
    <property type="term" value="P:lysine biosynthetic process via aminoadipic acid"/>
    <property type="evidence" value="ECO:0007669"/>
    <property type="project" value="TreeGrafter"/>
</dbReference>
<dbReference type="InterPro" id="IPR008278">
    <property type="entry name" value="4-PPantetheinyl_Trfase_dom"/>
</dbReference>
<dbReference type="AlphaFoldDB" id="A0A078L3W1"/>
<comment type="similarity">
    <text evidence="1">Belongs to the P-Pant transferase superfamily. Gsp/Sfp/HetI/AcpT family.</text>
</comment>
<dbReference type="PANTHER" id="PTHR12215">
    <property type="entry name" value="PHOSPHOPANTETHEINE TRANSFERASE"/>
    <property type="match status" value="1"/>
</dbReference>
<dbReference type="GO" id="GO:0008897">
    <property type="term" value="F:holo-[acyl-carrier-protein] synthase activity"/>
    <property type="evidence" value="ECO:0007669"/>
    <property type="project" value="InterPro"/>
</dbReference>
<evidence type="ECO:0000313" key="5">
    <source>
        <dbReference type="EMBL" id="CDZ78829.1"/>
    </source>
</evidence>
<gene>
    <name evidence="5" type="primary">sfp</name>
    <name evidence="5" type="ORF">BN59_03143</name>
</gene>
<dbReference type="Gene3D" id="3.90.470.20">
    <property type="entry name" value="4'-phosphopantetheinyl transferase domain"/>
    <property type="match status" value="2"/>
</dbReference>
<dbReference type="RefSeq" id="WP_044012011.1">
    <property type="nucleotide sequence ID" value="NZ_CCVW01000004.1"/>
</dbReference>
<dbReference type="InterPro" id="IPR050559">
    <property type="entry name" value="P-Pant_transferase_sf"/>
</dbReference>
<feature type="domain" description="4'-phosphopantetheinyl transferase N-terminal" evidence="4">
    <location>
        <begin position="33"/>
        <end position="112"/>
    </location>
</feature>
<dbReference type="SUPFAM" id="SSF56214">
    <property type="entry name" value="4'-phosphopantetheinyl transferase"/>
    <property type="match status" value="2"/>
</dbReference>
<dbReference type="Pfam" id="PF22624">
    <property type="entry name" value="AASDHPPT_N"/>
    <property type="match status" value="1"/>
</dbReference>
<dbReference type="Pfam" id="PF01648">
    <property type="entry name" value="ACPS"/>
    <property type="match status" value="1"/>
</dbReference>
<evidence type="ECO:0000259" key="4">
    <source>
        <dbReference type="Pfam" id="PF22624"/>
    </source>
</evidence>
<evidence type="ECO:0000256" key="2">
    <source>
        <dbReference type="ARBA" id="ARBA00022679"/>
    </source>
</evidence>
<organism evidence="5 6">
    <name type="scientific">Legionella massiliensis</name>
    <dbReference type="NCBI Taxonomy" id="1034943"/>
    <lineage>
        <taxon>Bacteria</taxon>
        <taxon>Pseudomonadati</taxon>
        <taxon>Pseudomonadota</taxon>
        <taxon>Gammaproteobacteria</taxon>
        <taxon>Legionellales</taxon>
        <taxon>Legionellaceae</taxon>
        <taxon>Legionella</taxon>
    </lineage>
</organism>
<dbReference type="InterPro" id="IPR037143">
    <property type="entry name" value="4-PPantetheinyl_Trfase_dom_sf"/>
</dbReference>
<dbReference type="eggNOG" id="COG2091">
    <property type="taxonomic scope" value="Bacteria"/>
</dbReference>
<protein>
    <submittedName>
        <fullName evidence="5">4'-phosphopantetheinyl transferase sfp</fullName>
    </submittedName>
</protein>
<accession>A0A078L3W1</accession>
<dbReference type="PANTHER" id="PTHR12215:SF10">
    <property type="entry name" value="L-AMINOADIPATE-SEMIALDEHYDE DEHYDROGENASE-PHOSPHOPANTETHEINYL TRANSFERASE"/>
    <property type="match status" value="1"/>
</dbReference>
<proteinExistence type="inferred from homology"/>
<dbReference type="GO" id="GO:0000287">
    <property type="term" value="F:magnesium ion binding"/>
    <property type="evidence" value="ECO:0007669"/>
    <property type="project" value="InterPro"/>
</dbReference>
<dbReference type="STRING" id="1034943.BN59_03143"/>
<dbReference type="Proteomes" id="UP000044071">
    <property type="component" value="Unassembled WGS sequence"/>
</dbReference>
<evidence type="ECO:0000313" key="6">
    <source>
        <dbReference type="Proteomes" id="UP000044071"/>
    </source>
</evidence>
<dbReference type="OrthoDB" id="9808281at2"/>
<evidence type="ECO:0000256" key="1">
    <source>
        <dbReference type="ARBA" id="ARBA00010990"/>
    </source>
</evidence>
<reference evidence="5 6" key="1">
    <citation type="submission" date="2014-06" db="EMBL/GenBank/DDBJ databases">
        <authorList>
            <person name="Urmite Genomes Urmite Genomes"/>
        </authorList>
    </citation>
    <scope>NUCLEOTIDE SEQUENCE [LARGE SCALE GENOMIC DNA]</scope>
</reference>
<evidence type="ECO:0000259" key="3">
    <source>
        <dbReference type="Pfam" id="PF01648"/>
    </source>
</evidence>
<name>A0A078L3W1_9GAMM</name>